<dbReference type="PROSITE" id="PS51257">
    <property type="entry name" value="PROKAR_LIPOPROTEIN"/>
    <property type="match status" value="1"/>
</dbReference>
<dbReference type="Proteomes" id="UP001170364">
    <property type="component" value="Unassembled WGS sequence"/>
</dbReference>
<proteinExistence type="predicted"/>
<protein>
    <recommendedName>
        <fullName evidence="4">Lipoprotein</fullName>
    </recommendedName>
</protein>
<evidence type="ECO:0000256" key="1">
    <source>
        <dbReference type="SAM" id="SignalP"/>
    </source>
</evidence>
<accession>A0AAW7QDH9</accession>
<keyword evidence="1" id="KW-0732">Signal</keyword>
<sequence>MKKINLLFSIIISGILFSACSNKKVSSEKTNNSELSNEIIIGLEYCIDKVSKIKMDANLRFMGEQYSDDGYGSELRICKINDTLISIGIVVNGSKLRNEEKNNQVLLQECGKETPVFLKSNKFSVCKREDGFTQVRIYTNLN</sequence>
<evidence type="ECO:0000313" key="2">
    <source>
        <dbReference type="EMBL" id="MDN5124502.1"/>
    </source>
</evidence>
<dbReference type="AlphaFoldDB" id="A0AAW7QDH9"/>
<organism evidence="2 3">
    <name type="scientific">Aliarcobacter butzleri</name>
    <dbReference type="NCBI Taxonomy" id="28197"/>
    <lineage>
        <taxon>Bacteria</taxon>
        <taxon>Pseudomonadati</taxon>
        <taxon>Campylobacterota</taxon>
        <taxon>Epsilonproteobacteria</taxon>
        <taxon>Campylobacterales</taxon>
        <taxon>Arcobacteraceae</taxon>
        <taxon>Aliarcobacter</taxon>
    </lineage>
</organism>
<comment type="caution">
    <text evidence="2">The sequence shown here is derived from an EMBL/GenBank/DDBJ whole genome shotgun (WGS) entry which is preliminary data.</text>
</comment>
<evidence type="ECO:0008006" key="4">
    <source>
        <dbReference type="Google" id="ProtNLM"/>
    </source>
</evidence>
<gene>
    <name evidence="2" type="ORF">PJV93_11345</name>
</gene>
<evidence type="ECO:0000313" key="3">
    <source>
        <dbReference type="Proteomes" id="UP001170364"/>
    </source>
</evidence>
<feature type="signal peptide" evidence="1">
    <location>
        <begin position="1"/>
        <end position="18"/>
    </location>
</feature>
<reference evidence="2" key="1">
    <citation type="journal article" date="2023" name="Microorganisms">
        <title>Genomic Characterization of Arcobacter butzleri Strains Isolated from Various Sources in Lithuania.</title>
        <authorList>
            <person name="Uljanovas D."/>
            <person name="Golz G."/>
            <person name="Fleischmann S."/>
            <person name="Kudirkiene E."/>
            <person name="Kasetiene N."/>
            <person name="Grineviciene A."/>
            <person name="Tamuleviciene E."/>
            <person name="Aksomaitiene J."/>
            <person name="Alter T."/>
            <person name="Malakauskas M."/>
        </authorList>
    </citation>
    <scope>NUCLEOTIDE SEQUENCE</scope>
    <source>
        <strain evidence="2">S41</strain>
    </source>
</reference>
<reference evidence="2" key="2">
    <citation type="submission" date="2023-01" db="EMBL/GenBank/DDBJ databases">
        <authorList>
            <person name="Uljanovas D."/>
        </authorList>
    </citation>
    <scope>NUCLEOTIDE SEQUENCE</scope>
    <source>
        <strain evidence="2">S41</strain>
    </source>
</reference>
<name>A0AAW7QDH9_9BACT</name>
<dbReference type="EMBL" id="JAQJJG010000021">
    <property type="protein sequence ID" value="MDN5124502.1"/>
    <property type="molecule type" value="Genomic_DNA"/>
</dbReference>
<dbReference type="RefSeq" id="WP_301371325.1">
    <property type="nucleotide sequence ID" value="NZ_JAQJJF010000020.1"/>
</dbReference>
<feature type="chain" id="PRO_5043689795" description="Lipoprotein" evidence="1">
    <location>
        <begin position="19"/>
        <end position="142"/>
    </location>
</feature>